<keyword evidence="3" id="KW-1185">Reference proteome</keyword>
<protein>
    <submittedName>
        <fullName evidence="2">Uncharacterized protein</fullName>
    </submittedName>
</protein>
<keyword evidence="1" id="KW-1133">Transmembrane helix</keyword>
<dbReference type="Proteomes" id="UP000267017">
    <property type="component" value="Unassembled WGS sequence"/>
</dbReference>
<name>A0A3P3T9X0_9BACL</name>
<feature type="transmembrane region" description="Helical" evidence="1">
    <location>
        <begin position="7"/>
        <end position="26"/>
    </location>
</feature>
<feature type="transmembrane region" description="Helical" evidence="1">
    <location>
        <begin position="88"/>
        <end position="106"/>
    </location>
</feature>
<feature type="transmembrane region" description="Helical" evidence="1">
    <location>
        <begin position="32"/>
        <end position="52"/>
    </location>
</feature>
<comment type="caution">
    <text evidence="2">The sequence shown here is derived from an EMBL/GenBank/DDBJ whole genome shotgun (WGS) entry which is preliminary data.</text>
</comment>
<sequence length="116" mass="13223">MSKGLFHMYSLVYVIFAYTVMYEFSYLKQQSYQGWIAICILVVLGVLLMKPVQAIASKAGQLNKFVKIIIFVENIAVLIAACRYENDLLIALSGLLIVSITILIGSRKWKMRDQRL</sequence>
<dbReference type="RefSeq" id="WP_128635828.1">
    <property type="nucleotide sequence ID" value="NZ_RRCN01000002.1"/>
</dbReference>
<proteinExistence type="predicted"/>
<evidence type="ECO:0000256" key="1">
    <source>
        <dbReference type="SAM" id="Phobius"/>
    </source>
</evidence>
<gene>
    <name evidence="2" type="ORF">EHV15_34670</name>
</gene>
<dbReference type="EMBL" id="RRCN01000002">
    <property type="protein sequence ID" value="RRJ54742.1"/>
    <property type="molecule type" value="Genomic_DNA"/>
</dbReference>
<accession>A0A3P3T9X0</accession>
<keyword evidence="1" id="KW-0472">Membrane</keyword>
<dbReference type="AlphaFoldDB" id="A0A3P3T9X0"/>
<reference evidence="2 3" key="1">
    <citation type="submission" date="2018-11" db="EMBL/GenBank/DDBJ databases">
        <title>Genome sequencing of Paenibacillus sp. KCOM 3021 (= ChDC PVNT-B20).</title>
        <authorList>
            <person name="Kook J.-K."/>
            <person name="Park S.-N."/>
            <person name="Lim Y.K."/>
        </authorList>
    </citation>
    <scope>NUCLEOTIDE SEQUENCE [LARGE SCALE GENOMIC DNA]</scope>
    <source>
        <strain evidence="2 3">KCOM 3021</strain>
    </source>
</reference>
<organism evidence="2 3">
    <name type="scientific">Paenibacillus oralis</name>
    <dbReference type="NCBI Taxonomy" id="2490856"/>
    <lineage>
        <taxon>Bacteria</taxon>
        <taxon>Bacillati</taxon>
        <taxon>Bacillota</taxon>
        <taxon>Bacilli</taxon>
        <taxon>Bacillales</taxon>
        <taxon>Paenibacillaceae</taxon>
        <taxon>Paenibacillus</taxon>
    </lineage>
</organism>
<evidence type="ECO:0000313" key="3">
    <source>
        <dbReference type="Proteomes" id="UP000267017"/>
    </source>
</evidence>
<evidence type="ECO:0000313" key="2">
    <source>
        <dbReference type="EMBL" id="RRJ54742.1"/>
    </source>
</evidence>
<keyword evidence="1" id="KW-0812">Transmembrane</keyword>